<feature type="transmembrane region" description="Helical" evidence="6">
    <location>
        <begin position="312"/>
        <end position="332"/>
    </location>
</feature>
<evidence type="ECO:0000256" key="3">
    <source>
        <dbReference type="ARBA" id="ARBA00022692"/>
    </source>
</evidence>
<feature type="transmembrane region" description="Helical" evidence="6">
    <location>
        <begin position="140"/>
        <end position="160"/>
    </location>
</feature>
<dbReference type="InterPro" id="IPR002797">
    <property type="entry name" value="Polysacc_synth"/>
</dbReference>
<keyword evidence="4 6" id="KW-1133">Transmembrane helix</keyword>
<keyword evidence="5 6" id="KW-0472">Membrane</keyword>
<feature type="transmembrane region" description="Helical" evidence="6">
    <location>
        <begin position="262"/>
        <end position="278"/>
    </location>
</feature>
<dbReference type="PIRSF" id="PIRSF038958">
    <property type="entry name" value="PG_synth_SpoVB"/>
    <property type="match status" value="1"/>
</dbReference>
<comment type="caution">
    <text evidence="7">The sequence shown here is derived from an EMBL/GenBank/DDBJ whole genome shotgun (WGS) entry which is preliminary data.</text>
</comment>
<evidence type="ECO:0000256" key="6">
    <source>
        <dbReference type="SAM" id="Phobius"/>
    </source>
</evidence>
<feature type="transmembrane region" description="Helical" evidence="6">
    <location>
        <begin position="181"/>
        <end position="200"/>
    </location>
</feature>
<keyword evidence="3 6" id="KW-0812">Transmembrane</keyword>
<evidence type="ECO:0000313" key="8">
    <source>
        <dbReference type="Proteomes" id="UP000004099"/>
    </source>
</evidence>
<feature type="transmembrane region" description="Helical" evidence="6">
    <location>
        <begin position="419"/>
        <end position="438"/>
    </location>
</feature>
<accession>E7FQ05</accession>
<evidence type="ECO:0000313" key="7">
    <source>
        <dbReference type="EMBL" id="EFZ34886.1"/>
    </source>
</evidence>
<dbReference type="Pfam" id="PF01943">
    <property type="entry name" value="Polysacc_synt"/>
    <property type="match status" value="1"/>
</dbReference>
<feature type="transmembrane region" description="Helical" evidence="6">
    <location>
        <begin position="384"/>
        <end position="407"/>
    </location>
</feature>
<dbReference type="Proteomes" id="UP000004099">
    <property type="component" value="Unassembled WGS sequence"/>
</dbReference>
<dbReference type="PANTHER" id="PTHR30250:SF21">
    <property type="entry name" value="LIPID II FLIPPASE MURJ"/>
    <property type="match status" value="1"/>
</dbReference>
<feature type="transmembrane region" description="Helical" evidence="6">
    <location>
        <begin position="206"/>
        <end position="229"/>
    </location>
</feature>
<dbReference type="InterPro" id="IPR050833">
    <property type="entry name" value="Poly_Biosynth_Transport"/>
</dbReference>
<dbReference type="HOGENOM" id="CLU_022017_1_1_9"/>
<dbReference type="CDD" id="cd13124">
    <property type="entry name" value="MATE_SpoVB_like"/>
    <property type="match status" value="1"/>
</dbReference>
<dbReference type="GO" id="GO:0005886">
    <property type="term" value="C:plasma membrane"/>
    <property type="evidence" value="ECO:0007669"/>
    <property type="project" value="UniProtKB-SubCell"/>
</dbReference>
<evidence type="ECO:0000256" key="4">
    <source>
        <dbReference type="ARBA" id="ARBA00022989"/>
    </source>
</evidence>
<comment type="subcellular location">
    <subcellularLocation>
        <location evidence="1">Cell membrane</location>
        <topology evidence="1">Multi-pass membrane protein</topology>
    </subcellularLocation>
</comment>
<dbReference type="InterPro" id="IPR024923">
    <property type="entry name" value="PG_synth_SpoVB"/>
</dbReference>
<evidence type="ECO:0000256" key="5">
    <source>
        <dbReference type="ARBA" id="ARBA00023136"/>
    </source>
</evidence>
<feature type="transmembrane region" description="Helical" evidence="6">
    <location>
        <begin position="444"/>
        <end position="462"/>
    </location>
</feature>
<organism evidence="7 8">
    <name type="scientific">Ligilactobacillus ruminis ATCC 25644</name>
    <dbReference type="NCBI Taxonomy" id="525362"/>
    <lineage>
        <taxon>Bacteria</taxon>
        <taxon>Bacillati</taxon>
        <taxon>Bacillota</taxon>
        <taxon>Bacilli</taxon>
        <taxon>Lactobacillales</taxon>
        <taxon>Lactobacillaceae</taxon>
        <taxon>Ligilactobacillus</taxon>
    </lineage>
</organism>
<feature type="transmembrane region" description="Helical" evidence="6">
    <location>
        <begin position="508"/>
        <end position="527"/>
    </location>
</feature>
<proteinExistence type="predicted"/>
<evidence type="ECO:0000256" key="1">
    <source>
        <dbReference type="ARBA" id="ARBA00004651"/>
    </source>
</evidence>
<sequence>MFLYYSIFYIAEIWMKNKLLSGAFWMMLGSILSRILGIVYLIPWLIMMGNPQHQNAAQAIFNTAYTPYALFLSLGTAGFPTAIARQVAEYNGQNKFKNSVRVFKFASLFMLFTGIMCGGLLYVFAPLIAQKSAVVSTDVATAAIRVMVPTLVILPPMSLMRGFFQGNADMRPFGISQLWEQFARVIFILVSTFVIMYVQGGDYVKAVNYSTFATFIGAIASYLYLFCYASKKIPQYRKLYQESEPVDNLQIVTIFKNIVKEALPFIFVGSAVTIFQFIDQLTFKDIMVDLTGMPTVKAQNLYTYFSANPNKITTVVISLTIAISETSLPLLASLAKKDDRRQIGTTIAQNIELMLLALIPSAGLLSILAWEVNGVFFPFDKEAAGLMGFALISCMALAIFTDFFTVIQSLGKHEYAVKKLALGIILKFVLQVPLTYLFGPYGTILATTFAFGIISLMVYAHIKHSYLEGIRLRNIKKILAINVLVLGVAFISNAVIKMAYVPQGKLSAFVYAALFGGMFMLLYLLLLNKSGVMKAVFGVNVKIPVSQKEKGKHFKA</sequence>
<name>E7FQ05_9LACO</name>
<feature type="transmembrane region" description="Helical" evidence="6">
    <location>
        <begin position="65"/>
        <end position="84"/>
    </location>
</feature>
<keyword evidence="2" id="KW-1003">Cell membrane</keyword>
<feature type="transmembrane region" description="Helical" evidence="6">
    <location>
        <begin position="105"/>
        <end position="128"/>
    </location>
</feature>
<feature type="transmembrane region" description="Helical" evidence="6">
    <location>
        <begin position="478"/>
        <end position="496"/>
    </location>
</feature>
<protein>
    <submittedName>
        <fullName evidence="7">Polysaccharide biosynthesis protein</fullName>
    </submittedName>
</protein>
<dbReference type="EMBL" id="ACGS02000032">
    <property type="protein sequence ID" value="EFZ34886.1"/>
    <property type="molecule type" value="Genomic_DNA"/>
</dbReference>
<gene>
    <name evidence="7" type="ORF">HMPREF0542_10982</name>
</gene>
<dbReference type="AlphaFoldDB" id="E7FQ05"/>
<dbReference type="PANTHER" id="PTHR30250">
    <property type="entry name" value="PST FAMILY PREDICTED COLANIC ACID TRANSPORTER"/>
    <property type="match status" value="1"/>
</dbReference>
<feature type="transmembrane region" description="Helical" evidence="6">
    <location>
        <begin position="353"/>
        <end position="372"/>
    </location>
</feature>
<reference evidence="7 8" key="1">
    <citation type="submission" date="2011-01" db="EMBL/GenBank/DDBJ databases">
        <authorList>
            <person name="Muzny D."/>
            <person name="Qin X."/>
            <person name="Buhay C."/>
            <person name="Dugan-Rocha S."/>
            <person name="Ding Y."/>
            <person name="Chen G."/>
            <person name="Hawes A."/>
            <person name="Holder M."/>
            <person name="Jhangiani S."/>
            <person name="Johnson A."/>
            <person name="Khan Z."/>
            <person name="Li Z."/>
            <person name="Liu W."/>
            <person name="Liu X."/>
            <person name="Perez L."/>
            <person name="Shen H."/>
            <person name="Wang Q."/>
            <person name="Watt J."/>
            <person name="Xi L."/>
            <person name="Xin Y."/>
            <person name="Zhou J."/>
            <person name="Deng J."/>
            <person name="Jiang H."/>
            <person name="Liu Y."/>
            <person name="Qu J."/>
            <person name="Song X.-Z."/>
            <person name="Zhang L."/>
            <person name="Villasana D."/>
            <person name="Johnson A."/>
            <person name="Liu J."/>
            <person name="Liyanage D."/>
            <person name="Lorensuhewa L."/>
            <person name="Robinson T."/>
            <person name="Song A."/>
            <person name="Song B.-B."/>
            <person name="Dinh H."/>
            <person name="Thornton R."/>
            <person name="Coyle M."/>
            <person name="Francisco L."/>
            <person name="Jackson L."/>
            <person name="Javaid M."/>
            <person name="Korchina V."/>
            <person name="Kovar C."/>
            <person name="Mata R."/>
            <person name="Mathew T."/>
            <person name="Ngo R."/>
            <person name="Nguyen L."/>
            <person name="Nguyen N."/>
            <person name="Okwuonu G."/>
            <person name="Ongeri F."/>
            <person name="Pham C."/>
            <person name="Simmons D."/>
            <person name="Wilczek-Boney K."/>
            <person name="Hale W."/>
            <person name="Jakkamsetti A."/>
            <person name="Pham P."/>
            <person name="Ruth R."/>
            <person name="San Lucas F."/>
            <person name="Warren J."/>
            <person name="Zhang J."/>
            <person name="Zhao Z."/>
            <person name="Zhou C."/>
            <person name="Zhu D."/>
            <person name="Lee S."/>
            <person name="Bess C."/>
            <person name="Blankenburg K."/>
            <person name="Forbes L."/>
            <person name="Fu Q."/>
            <person name="Gubbala S."/>
            <person name="Hirani K."/>
            <person name="Jayaseelan J.C."/>
            <person name="Lara F."/>
            <person name="Munidasa M."/>
            <person name="Palculict T."/>
            <person name="Patil S."/>
            <person name="Pu L.-L."/>
            <person name="Saada N."/>
            <person name="Tang L."/>
            <person name="Weissenberger G."/>
            <person name="Zhu Y."/>
            <person name="Hemphill L."/>
            <person name="Shang Y."/>
            <person name="Youmans B."/>
            <person name="Ayvaz T."/>
            <person name="Ross M."/>
            <person name="Santibanez J."/>
            <person name="Aqrawi P."/>
            <person name="Gross S."/>
            <person name="Joshi V."/>
            <person name="Fowler G."/>
            <person name="Nazareth L."/>
            <person name="Reid J."/>
            <person name="Worley K."/>
            <person name="Petrosino J."/>
            <person name="Highlander S."/>
            <person name="Gibbs R."/>
        </authorList>
    </citation>
    <scope>NUCLEOTIDE SEQUENCE [LARGE SCALE GENOMIC DNA]</scope>
    <source>
        <strain evidence="7 8">ATCC 25644</strain>
    </source>
</reference>
<evidence type="ECO:0000256" key="2">
    <source>
        <dbReference type="ARBA" id="ARBA00022475"/>
    </source>
</evidence>
<feature type="transmembrane region" description="Helical" evidence="6">
    <location>
        <begin position="23"/>
        <end position="45"/>
    </location>
</feature>